<evidence type="ECO:0000256" key="2">
    <source>
        <dbReference type="SAM" id="MobiDB-lite"/>
    </source>
</evidence>
<feature type="compositionally biased region" description="Polar residues" evidence="2">
    <location>
        <begin position="565"/>
        <end position="576"/>
    </location>
</feature>
<feature type="region of interest" description="Disordered" evidence="2">
    <location>
        <begin position="538"/>
        <end position="637"/>
    </location>
</feature>
<dbReference type="EMBL" id="LT553750">
    <property type="protein sequence ID" value="SAM02207.1"/>
    <property type="molecule type" value="Genomic_DNA"/>
</dbReference>
<feature type="region of interest" description="Disordered" evidence="2">
    <location>
        <begin position="467"/>
        <end position="499"/>
    </location>
</feature>
<organism evidence="4">
    <name type="scientific">Absidia glauca</name>
    <name type="common">Pin mould</name>
    <dbReference type="NCBI Taxonomy" id="4829"/>
    <lineage>
        <taxon>Eukaryota</taxon>
        <taxon>Fungi</taxon>
        <taxon>Fungi incertae sedis</taxon>
        <taxon>Mucoromycota</taxon>
        <taxon>Mucoromycotina</taxon>
        <taxon>Mucoromycetes</taxon>
        <taxon>Mucorales</taxon>
        <taxon>Cunninghamellaceae</taxon>
        <taxon>Absidia</taxon>
    </lineage>
</organism>
<dbReference type="InterPro" id="IPR028565">
    <property type="entry name" value="MHD"/>
</dbReference>
<feature type="compositionally biased region" description="Low complexity" evidence="2">
    <location>
        <begin position="555"/>
        <end position="564"/>
    </location>
</feature>
<proteinExistence type="predicted"/>
<evidence type="ECO:0000313" key="4">
    <source>
        <dbReference type="EMBL" id="SAM02207.1"/>
    </source>
</evidence>
<reference evidence="4" key="1">
    <citation type="submission" date="2016-04" db="EMBL/GenBank/DDBJ databases">
        <authorList>
            <person name="Evans L.H."/>
            <person name="Alamgir A."/>
            <person name="Owens N."/>
            <person name="Weber N.D."/>
            <person name="Virtaneva K."/>
            <person name="Barbian K."/>
            <person name="Babar A."/>
            <person name="Rosenke K."/>
        </authorList>
    </citation>
    <scope>NUCLEOTIDE SEQUENCE [LARGE SCALE GENOMIC DNA]</scope>
    <source>
        <strain evidence="4">CBS 101.48</strain>
    </source>
</reference>
<dbReference type="GO" id="GO:0030139">
    <property type="term" value="C:endocytic vesicle"/>
    <property type="evidence" value="ECO:0007669"/>
    <property type="project" value="TreeGrafter"/>
</dbReference>
<feature type="region of interest" description="Disordered" evidence="2">
    <location>
        <begin position="254"/>
        <end position="296"/>
    </location>
</feature>
<dbReference type="PROSITE" id="PS51072">
    <property type="entry name" value="MHD"/>
    <property type="match status" value="1"/>
</dbReference>
<dbReference type="OMA" id="FQTHEVD"/>
<feature type="compositionally biased region" description="Polar residues" evidence="2">
    <location>
        <begin position="274"/>
        <end position="296"/>
    </location>
</feature>
<dbReference type="STRING" id="4829.A0A168PDS5"/>
<dbReference type="Pfam" id="PF10291">
    <property type="entry name" value="muHD"/>
    <property type="match status" value="1"/>
</dbReference>
<sequence length="890" mass="99171">MNQVANSSTPYLNAFSTERPQTAIDQMQARLRSALKLNDELADYFKERALVEDLYAKHLAKLNKKIFISDKSALGNMLPAWEKIHDELAETSTIHGTFAAQMIDKIEHPLRSAIVNDHAYAEVRSMDPTFQKLAKDYDDRQGKLAKHKKILDKPGKKPADAEAKYDEIKRQLDATKLEWQQYSSKYIQAFQTVDEHRWHDIKTYLLEFETIQNDQMFKRVQLAGENLSSISHFAVEEEIISFCSQYATTTTSTASMQLPVSSPPPQSVETPTSNYTSPAGHNSSLTEPVSPAHSSSFAPSILIDTMDEHVQPQSTKSTESYASSRTTGMPASTLSSVAEDTANQHRPNASPSIKSNKKANKQRKFLSSFSIRLKPKSSSSNQFGHQLPDLEETETTTQPPERTVPDQPITHDDEPPEFIAHTNSPSTLQPPALRKTTSFADSFFNHQSAHHEQLQQTNVRSTVLIDDEGFSVPPPDRSPWTSTTSDDPQDLNDLNSLDNHSLYGTPRIKLDIKSNPVVQEDAKTSQVALTRVASMLKESNPVASKRPRGRRELRSQLSQGSRLSIYQQSTESTILSSPLLMSTTLEEPPTPTVTDDTSHSKANAPPDPSPIVSPFAHDDDDSDNGTDNPASQTGLAPLNHTMSLEPTAAEPKLPGISLRITETIHAQLRQGQVQWLMVTGQVALLYQGASDDDRTPANFFLTHDDDFETTFLDSSIKRVDSNERGGTVYQFTPTDARDYVTCLHYRQAQPASLTAPLLAKPMWKCDDTQARLMIKYTKANTDVHQVMMLTQVGGACQGAQSMPMGQWMVDQQRMMWSLDDDDDDDTEHVIRAKFATTSRADPHPIAIRFEMKNQLVSRLNVANSPSSAGAWAKIEKVERTTRSGKYMAEI</sequence>
<keyword evidence="1" id="KW-0254">Endocytosis</keyword>
<dbReference type="PANTHER" id="PTHR23065">
    <property type="entry name" value="PROLINE-SERINE-THREONINE PHOSPHATASE INTERACTING PROTEIN 1"/>
    <property type="match status" value="1"/>
</dbReference>
<dbReference type="Gene3D" id="1.20.1270.60">
    <property type="entry name" value="Arfaptin homology (AH) domain/BAR domain"/>
    <property type="match status" value="1"/>
</dbReference>
<dbReference type="Pfam" id="PF00611">
    <property type="entry name" value="FCH"/>
    <property type="match status" value="1"/>
</dbReference>
<dbReference type="InterPro" id="IPR001060">
    <property type="entry name" value="FCH_dom"/>
</dbReference>
<accession>A0A168PDS5</accession>
<dbReference type="OrthoDB" id="27823at2759"/>
<gene>
    <name evidence="4" type="primary">ABSGL_07978.1 scaffold 9429</name>
</gene>
<feature type="compositionally biased region" description="Polar residues" evidence="2">
    <location>
        <begin position="365"/>
        <end position="384"/>
    </location>
</feature>
<dbReference type="InterPro" id="IPR027267">
    <property type="entry name" value="AH/BAR_dom_sf"/>
</dbReference>
<feature type="compositionally biased region" description="Low complexity" evidence="2">
    <location>
        <begin position="578"/>
        <end position="595"/>
    </location>
</feature>
<feature type="region of interest" description="Disordered" evidence="2">
    <location>
        <begin position="310"/>
        <end position="432"/>
    </location>
</feature>
<dbReference type="InterPro" id="IPR018808">
    <property type="entry name" value="Muniscin_C"/>
</dbReference>
<feature type="domain" description="MHD" evidence="3">
    <location>
        <begin position="653"/>
        <end position="889"/>
    </location>
</feature>
<dbReference type="PANTHER" id="PTHR23065:SF54">
    <property type="entry name" value="SUPPRESSOR OF YEAST PROFILIN DELETION"/>
    <property type="match status" value="1"/>
</dbReference>
<dbReference type="GO" id="GO:0005886">
    <property type="term" value="C:plasma membrane"/>
    <property type="evidence" value="ECO:0007669"/>
    <property type="project" value="TreeGrafter"/>
</dbReference>
<feature type="compositionally biased region" description="Polar residues" evidence="2">
    <location>
        <begin position="421"/>
        <end position="432"/>
    </location>
</feature>
<feature type="compositionally biased region" description="Basic residues" evidence="2">
    <location>
        <begin position="355"/>
        <end position="364"/>
    </location>
</feature>
<evidence type="ECO:0000256" key="1">
    <source>
        <dbReference type="ARBA" id="ARBA00022583"/>
    </source>
</evidence>
<dbReference type="GO" id="GO:0006897">
    <property type="term" value="P:endocytosis"/>
    <property type="evidence" value="ECO:0007669"/>
    <property type="project" value="UniProtKB-KW"/>
</dbReference>
<evidence type="ECO:0000259" key="3">
    <source>
        <dbReference type="PROSITE" id="PS51072"/>
    </source>
</evidence>
<dbReference type="AlphaFoldDB" id="A0A168PDS5"/>
<dbReference type="SMART" id="SM00055">
    <property type="entry name" value="FCH"/>
    <property type="match status" value="1"/>
</dbReference>
<dbReference type="InParanoid" id="A0A168PDS5"/>
<dbReference type="GO" id="GO:0032185">
    <property type="term" value="P:septin cytoskeleton organization"/>
    <property type="evidence" value="ECO:0007669"/>
    <property type="project" value="TreeGrafter"/>
</dbReference>
<dbReference type="GO" id="GO:0032153">
    <property type="term" value="C:cell division site"/>
    <property type="evidence" value="ECO:0007669"/>
    <property type="project" value="TreeGrafter"/>
</dbReference>
<dbReference type="SUPFAM" id="SSF103657">
    <property type="entry name" value="BAR/IMD domain-like"/>
    <property type="match status" value="1"/>
</dbReference>
<dbReference type="Proteomes" id="UP000078561">
    <property type="component" value="Unassembled WGS sequence"/>
</dbReference>
<feature type="compositionally biased region" description="Polar residues" evidence="2">
    <location>
        <begin position="625"/>
        <end position="637"/>
    </location>
</feature>
<feature type="compositionally biased region" description="Polar residues" evidence="2">
    <location>
        <begin position="344"/>
        <end position="354"/>
    </location>
</feature>
<feature type="compositionally biased region" description="Polar residues" evidence="2">
    <location>
        <begin position="311"/>
        <end position="338"/>
    </location>
</feature>
<protein>
    <recommendedName>
        <fullName evidence="3">MHD domain-containing protein</fullName>
    </recommendedName>
</protein>
<dbReference type="FunCoup" id="A0A168PDS5">
    <property type="interactions" value="31"/>
</dbReference>
<keyword evidence="5" id="KW-1185">Reference proteome</keyword>
<evidence type="ECO:0000313" key="5">
    <source>
        <dbReference type="Proteomes" id="UP000078561"/>
    </source>
</evidence>
<name>A0A168PDS5_ABSGL</name>